<dbReference type="EMBL" id="BARW01022716">
    <property type="protein sequence ID" value="GAI88499.1"/>
    <property type="molecule type" value="Genomic_DNA"/>
</dbReference>
<organism evidence="1">
    <name type="scientific">marine sediment metagenome</name>
    <dbReference type="NCBI Taxonomy" id="412755"/>
    <lineage>
        <taxon>unclassified sequences</taxon>
        <taxon>metagenomes</taxon>
        <taxon>ecological metagenomes</taxon>
    </lineage>
</organism>
<evidence type="ECO:0000313" key="1">
    <source>
        <dbReference type="EMBL" id="GAI88499.1"/>
    </source>
</evidence>
<proteinExistence type="predicted"/>
<feature type="non-terminal residue" evidence="1">
    <location>
        <position position="35"/>
    </location>
</feature>
<name>X1U880_9ZZZZ</name>
<accession>X1U880</accession>
<protein>
    <submittedName>
        <fullName evidence="1">Uncharacterized protein</fullName>
    </submittedName>
</protein>
<gene>
    <name evidence="1" type="ORF">S12H4_37827</name>
</gene>
<reference evidence="1" key="1">
    <citation type="journal article" date="2014" name="Front. Microbiol.">
        <title>High frequency of phylogenetically diverse reductive dehalogenase-homologous genes in deep subseafloor sedimentary metagenomes.</title>
        <authorList>
            <person name="Kawai M."/>
            <person name="Futagami T."/>
            <person name="Toyoda A."/>
            <person name="Takaki Y."/>
            <person name="Nishi S."/>
            <person name="Hori S."/>
            <person name="Arai W."/>
            <person name="Tsubouchi T."/>
            <person name="Morono Y."/>
            <person name="Uchiyama I."/>
            <person name="Ito T."/>
            <person name="Fujiyama A."/>
            <person name="Inagaki F."/>
            <person name="Takami H."/>
        </authorList>
    </citation>
    <scope>NUCLEOTIDE SEQUENCE</scope>
    <source>
        <strain evidence="1">Expedition CK06-06</strain>
    </source>
</reference>
<comment type="caution">
    <text evidence="1">The sequence shown here is derived from an EMBL/GenBank/DDBJ whole genome shotgun (WGS) entry which is preliminary data.</text>
</comment>
<dbReference type="AlphaFoldDB" id="X1U880"/>
<sequence>MMHKCSVSTSEIDAILSTVAETLAHESRPKGEFRP</sequence>